<organism evidence="8 9">
    <name type="scientific">Breznakibacter xylanolyticus</name>
    <dbReference type="NCBI Taxonomy" id="990"/>
    <lineage>
        <taxon>Bacteria</taxon>
        <taxon>Pseudomonadati</taxon>
        <taxon>Bacteroidota</taxon>
        <taxon>Bacteroidia</taxon>
        <taxon>Marinilabiliales</taxon>
        <taxon>Marinilabiliaceae</taxon>
        <taxon>Breznakibacter</taxon>
    </lineage>
</organism>
<evidence type="ECO:0000256" key="6">
    <source>
        <dbReference type="ARBA" id="ARBA00023136"/>
    </source>
</evidence>
<keyword evidence="9" id="KW-1185">Reference proteome</keyword>
<protein>
    <submittedName>
        <fullName evidence="8">Chromate transporter</fullName>
    </submittedName>
</protein>
<keyword evidence="3" id="KW-1003">Cell membrane</keyword>
<evidence type="ECO:0000256" key="3">
    <source>
        <dbReference type="ARBA" id="ARBA00022475"/>
    </source>
</evidence>
<dbReference type="PANTHER" id="PTHR43663">
    <property type="entry name" value="CHROMATE TRANSPORT PROTEIN-RELATED"/>
    <property type="match status" value="1"/>
</dbReference>
<evidence type="ECO:0000313" key="9">
    <source>
        <dbReference type="Proteomes" id="UP000249239"/>
    </source>
</evidence>
<dbReference type="InterPro" id="IPR052518">
    <property type="entry name" value="CHR_Transporter"/>
</dbReference>
<dbReference type="GO" id="GO:0015109">
    <property type="term" value="F:chromate transmembrane transporter activity"/>
    <property type="evidence" value="ECO:0007669"/>
    <property type="project" value="InterPro"/>
</dbReference>
<keyword evidence="6 7" id="KW-0472">Membrane</keyword>
<name>A0A2W7Q0P2_9BACT</name>
<comment type="caution">
    <text evidence="8">The sequence shown here is derived from an EMBL/GenBank/DDBJ whole genome shotgun (WGS) entry which is preliminary data.</text>
</comment>
<reference evidence="8 9" key="1">
    <citation type="submission" date="2018-06" db="EMBL/GenBank/DDBJ databases">
        <title>Genomic Encyclopedia of Archaeal and Bacterial Type Strains, Phase II (KMG-II): from individual species to whole genera.</title>
        <authorList>
            <person name="Goeker M."/>
        </authorList>
    </citation>
    <scope>NUCLEOTIDE SEQUENCE [LARGE SCALE GENOMIC DNA]</scope>
    <source>
        <strain evidence="8 9">DSM 6779</strain>
    </source>
</reference>
<dbReference type="InterPro" id="IPR003370">
    <property type="entry name" value="Chromate_transpt"/>
</dbReference>
<feature type="transmembrane region" description="Helical" evidence="7">
    <location>
        <begin position="52"/>
        <end position="75"/>
    </location>
</feature>
<comment type="subcellular location">
    <subcellularLocation>
        <location evidence="1">Cell membrane</location>
        <topology evidence="1">Multi-pass membrane protein</topology>
    </subcellularLocation>
</comment>
<dbReference type="AlphaFoldDB" id="A0A2W7Q0P2"/>
<feature type="transmembrane region" description="Helical" evidence="7">
    <location>
        <begin position="24"/>
        <end position="45"/>
    </location>
</feature>
<evidence type="ECO:0000256" key="1">
    <source>
        <dbReference type="ARBA" id="ARBA00004651"/>
    </source>
</evidence>
<gene>
    <name evidence="8" type="ORF">LX69_02207</name>
</gene>
<dbReference type="GO" id="GO:0005886">
    <property type="term" value="C:plasma membrane"/>
    <property type="evidence" value="ECO:0007669"/>
    <property type="project" value="UniProtKB-SubCell"/>
</dbReference>
<dbReference type="Pfam" id="PF02417">
    <property type="entry name" value="Chromate_transp"/>
    <property type="match status" value="1"/>
</dbReference>
<evidence type="ECO:0000256" key="7">
    <source>
        <dbReference type="SAM" id="Phobius"/>
    </source>
</evidence>
<sequence length="155" mass="17102">MIPFIQAEFTTKNKWLTQDDMVDIIALSQSLPGIIAINSSIFIGLRLRGLPGALMAALGTILPAFLSIIAILVVLVNFEENFYVQKVFTGIKATSAALILDTVIRLVRSSLKNRFAWAMAAITFLLITIFNVNAAWGILIGALSGWIWFVYIKKI</sequence>
<feature type="transmembrane region" description="Helical" evidence="7">
    <location>
        <begin position="87"/>
        <end position="107"/>
    </location>
</feature>
<dbReference type="PANTHER" id="PTHR43663:SF2">
    <property type="entry name" value="CHROMATE TRANSPORT PROTEIN-RELATED"/>
    <property type="match status" value="1"/>
</dbReference>
<keyword evidence="5 7" id="KW-1133">Transmembrane helix</keyword>
<keyword evidence="4 7" id="KW-0812">Transmembrane</keyword>
<proteinExistence type="inferred from homology"/>
<dbReference type="Proteomes" id="UP000249239">
    <property type="component" value="Unassembled WGS sequence"/>
</dbReference>
<evidence type="ECO:0000313" key="8">
    <source>
        <dbReference type="EMBL" id="PZX15369.1"/>
    </source>
</evidence>
<dbReference type="EMBL" id="QKZK01000016">
    <property type="protein sequence ID" value="PZX15369.1"/>
    <property type="molecule type" value="Genomic_DNA"/>
</dbReference>
<comment type="similarity">
    <text evidence="2">Belongs to the chromate ion transporter (CHR) (TC 2.A.51) family.</text>
</comment>
<evidence type="ECO:0000256" key="4">
    <source>
        <dbReference type="ARBA" id="ARBA00022692"/>
    </source>
</evidence>
<evidence type="ECO:0000256" key="5">
    <source>
        <dbReference type="ARBA" id="ARBA00022989"/>
    </source>
</evidence>
<feature type="transmembrane region" description="Helical" evidence="7">
    <location>
        <begin position="114"/>
        <end position="130"/>
    </location>
</feature>
<accession>A0A2W7Q0P2</accession>
<evidence type="ECO:0000256" key="2">
    <source>
        <dbReference type="ARBA" id="ARBA00005262"/>
    </source>
</evidence>